<accession>A0AAQ3X9A3</accession>
<name>A0AAQ3X9A3_PASNO</name>
<protein>
    <submittedName>
        <fullName evidence="1">Uncharacterized protein</fullName>
    </submittedName>
</protein>
<organism evidence="1 2">
    <name type="scientific">Paspalum notatum var. saurae</name>
    <dbReference type="NCBI Taxonomy" id="547442"/>
    <lineage>
        <taxon>Eukaryota</taxon>
        <taxon>Viridiplantae</taxon>
        <taxon>Streptophyta</taxon>
        <taxon>Embryophyta</taxon>
        <taxon>Tracheophyta</taxon>
        <taxon>Spermatophyta</taxon>
        <taxon>Magnoliopsida</taxon>
        <taxon>Liliopsida</taxon>
        <taxon>Poales</taxon>
        <taxon>Poaceae</taxon>
        <taxon>PACMAD clade</taxon>
        <taxon>Panicoideae</taxon>
        <taxon>Andropogonodae</taxon>
        <taxon>Paspaleae</taxon>
        <taxon>Paspalinae</taxon>
        <taxon>Paspalum</taxon>
    </lineage>
</organism>
<reference evidence="1 2" key="1">
    <citation type="submission" date="2024-02" db="EMBL/GenBank/DDBJ databases">
        <title>High-quality chromosome-scale genome assembly of Pensacola bahiagrass (Paspalum notatum Flugge var. saurae).</title>
        <authorList>
            <person name="Vega J.M."/>
            <person name="Podio M."/>
            <person name="Orjuela J."/>
            <person name="Siena L.A."/>
            <person name="Pessino S.C."/>
            <person name="Combes M.C."/>
            <person name="Mariac C."/>
            <person name="Albertini E."/>
            <person name="Pupilli F."/>
            <person name="Ortiz J.P.A."/>
            <person name="Leblanc O."/>
        </authorList>
    </citation>
    <scope>NUCLEOTIDE SEQUENCE [LARGE SCALE GENOMIC DNA]</scope>
    <source>
        <strain evidence="1">R1</strain>
        <tissue evidence="1">Leaf</tissue>
    </source>
</reference>
<dbReference type="AlphaFoldDB" id="A0AAQ3X9A3"/>
<sequence>MVPFETLYGRRCRTPLNWFELSERVRFSPDLSWEKSYSDKRRRPLVFEKGEHVYLCVSPMKRVHWFRVKGKLVPWYIGSFKITKKCGPYLTKSKEQHKEEQQTFTKCNGVSSPKKRQLENKKNTCILNIL</sequence>
<evidence type="ECO:0000313" key="1">
    <source>
        <dbReference type="EMBL" id="WVZ89875.1"/>
    </source>
</evidence>
<keyword evidence="2" id="KW-1185">Reference proteome</keyword>
<feature type="non-terminal residue" evidence="1">
    <location>
        <position position="130"/>
    </location>
</feature>
<dbReference type="EMBL" id="CP144752">
    <property type="protein sequence ID" value="WVZ89875.1"/>
    <property type="molecule type" value="Genomic_DNA"/>
</dbReference>
<proteinExistence type="predicted"/>
<evidence type="ECO:0000313" key="2">
    <source>
        <dbReference type="Proteomes" id="UP001341281"/>
    </source>
</evidence>
<gene>
    <name evidence="1" type="ORF">U9M48_036226</name>
</gene>
<dbReference type="Proteomes" id="UP001341281">
    <property type="component" value="Chromosome 08"/>
</dbReference>